<accession>A0AAN7V2Q8</accession>
<proteinExistence type="predicted"/>
<reference evidence="1 2" key="1">
    <citation type="submission" date="2023-10" db="EMBL/GenBank/DDBJ databases">
        <title>Draft genome sequence of Xylaria bambusicola isolate GMP-LS, the root and basal stem rot pathogen of sugarcane in Indonesia.</title>
        <authorList>
            <person name="Selvaraj P."/>
            <person name="Muralishankar V."/>
            <person name="Muruganantham S."/>
            <person name="Sp S."/>
            <person name="Haryani S."/>
            <person name="Lau K.J.X."/>
            <person name="Naqvi N.I."/>
        </authorList>
    </citation>
    <scope>NUCLEOTIDE SEQUENCE [LARGE SCALE GENOMIC DNA]</scope>
    <source>
        <strain evidence="1">GMP-LS</strain>
    </source>
</reference>
<comment type="caution">
    <text evidence="1">The sequence shown here is derived from an EMBL/GenBank/DDBJ whole genome shotgun (WGS) entry which is preliminary data.</text>
</comment>
<dbReference type="AlphaFoldDB" id="A0AAN7V2Q8"/>
<gene>
    <name evidence="1" type="ORF">RRF57_013336</name>
</gene>
<protein>
    <submittedName>
        <fullName evidence="1">Uncharacterized protein</fullName>
    </submittedName>
</protein>
<evidence type="ECO:0000313" key="2">
    <source>
        <dbReference type="Proteomes" id="UP001305414"/>
    </source>
</evidence>
<name>A0AAN7V2Q8_9PEZI</name>
<sequence>MKNIQAKTVNDKTRNCQNKDTRHPRTILQQVRQWILTQNPDRVFRMPTHPDTIGPTFERYLQQYNKGQLEAIQGHPELAYPKRAYVHPRCISFVRAAQRQRYLKRCSSAWHDDIAARATLEEFWLAPKDATHTALAICAVPTAGLKAGWKVDDEEWHAFSIAILKEESQKGKHVIFWDCDPYDQLTEGTRVREALQGFQRLAYEYLRTKSKSLTIWYNNDRSHSGQEKCVRYSMERISIWYELANTPFLGPQDLRIKNCLKLVP</sequence>
<dbReference type="EMBL" id="JAWHQM010000168">
    <property type="protein sequence ID" value="KAK5637621.1"/>
    <property type="molecule type" value="Genomic_DNA"/>
</dbReference>
<organism evidence="1 2">
    <name type="scientific">Xylaria bambusicola</name>
    <dbReference type="NCBI Taxonomy" id="326684"/>
    <lineage>
        <taxon>Eukaryota</taxon>
        <taxon>Fungi</taxon>
        <taxon>Dikarya</taxon>
        <taxon>Ascomycota</taxon>
        <taxon>Pezizomycotina</taxon>
        <taxon>Sordariomycetes</taxon>
        <taxon>Xylariomycetidae</taxon>
        <taxon>Xylariales</taxon>
        <taxon>Xylariaceae</taxon>
        <taxon>Xylaria</taxon>
    </lineage>
</organism>
<evidence type="ECO:0000313" key="1">
    <source>
        <dbReference type="EMBL" id="KAK5637621.1"/>
    </source>
</evidence>
<keyword evidence="2" id="KW-1185">Reference proteome</keyword>
<dbReference type="Proteomes" id="UP001305414">
    <property type="component" value="Unassembled WGS sequence"/>
</dbReference>